<reference evidence="1" key="1">
    <citation type="submission" date="2024-12" db="EMBL/GenBank/DDBJ databases">
        <authorList>
            <person name="Wu N."/>
        </authorList>
    </citation>
    <scope>NUCLEOTIDE SEQUENCE</scope>
    <source>
        <strain evidence="1">P15</strain>
    </source>
</reference>
<sequence length="274" mass="29208">MTGHPLEIKADGNARLKGRVALVTGAASGIGRSAALLMARHGARLLLADRDGERLAEVEKVIRDRGGEALSLPLDITDEAAIEKAFKEGTARFGGKLHVLFANAGINGTLSPIESMPLEEWSKTVDVNLKGTFLTVKHAIPYLKEQGGSIIITSSVNGNRIFSNFGFSTYSTTKAGQVAFAKMAALELAQYRIRVNVICPGAISTNIDESTETLPEVEEIRIPVEFPAGDQPLRNGPGSPREVANLVLFLASDEASHVTGTEIYIDGAESLIRG</sequence>
<evidence type="ECO:0000313" key="1">
    <source>
        <dbReference type="EMBL" id="MFM9326862.1"/>
    </source>
</evidence>
<protein>
    <submittedName>
        <fullName evidence="1">SDR family oxidoreductase</fullName>
    </submittedName>
</protein>
<evidence type="ECO:0000313" key="2">
    <source>
        <dbReference type="Proteomes" id="UP001631969"/>
    </source>
</evidence>
<gene>
    <name evidence="1" type="ORF">ACI1P1_00985</name>
</gene>
<comment type="caution">
    <text evidence="1">The sequence shown here is derived from an EMBL/GenBank/DDBJ whole genome shotgun (WGS) entry which is preliminary data.</text>
</comment>
<keyword evidence="2" id="KW-1185">Reference proteome</keyword>
<dbReference type="EMBL" id="JBJURJ010000001">
    <property type="protein sequence ID" value="MFM9326862.1"/>
    <property type="molecule type" value="Genomic_DNA"/>
</dbReference>
<dbReference type="Proteomes" id="UP001631969">
    <property type="component" value="Unassembled WGS sequence"/>
</dbReference>
<proteinExistence type="predicted"/>
<accession>A0ACC7NXR8</accession>
<organism evidence="1 2">
    <name type="scientific">Paenibacillus mesotrionivorans</name>
    <dbReference type="NCBI Taxonomy" id="3160968"/>
    <lineage>
        <taxon>Bacteria</taxon>
        <taxon>Bacillati</taxon>
        <taxon>Bacillota</taxon>
        <taxon>Bacilli</taxon>
        <taxon>Bacillales</taxon>
        <taxon>Paenibacillaceae</taxon>
        <taxon>Paenibacillus</taxon>
    </lineage>
</organism>
<name>A0ACC7NXR8_9BACL</name>